<protein>
    <submittedName>
        <fullName evidence="2">Uncharacterized protein</fullName>
    </submittedName>
</protein>
<evidence type="ECO:0000313" key="2">
    <source>
        <dbReference type="EMBL" id="MDQ0643809.1"/>
    </source>
</evidence>
<keyword evidence="3" id="KW-1185">Reference proteome</keyword>
<name>A0ABU0PB23_9MICO</name>
<dbReference type="EMBL" id="JAUSXK010000001">
    <property type="protein sequence ID" value="MDQ0643809.1"/>
    <property type="molecule type" value="Genomic_DNA"/>
</dbReference>
<comment type="caution">
    <text evidence="2">The sequence shown here is derived from an EMBL/GenBank/DDBJ whole genome shotgun (WGS) entry which is preliminary data.</text>
</comment>
<feature type="region of interest" description="Disordered" evidence="1">
    <location>
        <begin position="69"/>
        <end position="113"/>
    </location>
</feature>
<organism evidence="2 3">
    <name type="scientific">Microbacterium murale</name>
    <dbReference type="NCBI Taxonomy" id="1081040"/>
    <lineage>
        <taxon>Bacteria</taxon>
        <taxon>Bacillati</taxon>
        <taxon>Actinomycetota</taxon>
        <taxon>Actinomycetes</taxon>
        <taxon>Micrococcales</taxon>
        <taxon>Microbacteriaceae</taxon>
        <taxon>Microbacterium</taxon>
    </lineage>
</organism>
<gene>
    <name evidence="2" type="ORF">QFZ46_001969</name>
</gene>
<evidence type="ECO:0000256" key="1">
    <source>
        <dbReference type="SAM" id="MobiDB-lite"/>
    </source>
</evidence>
<proteinExistence type="predicted"/>
<accession>A0ABU0PB23</accession>
<reference evidence="2 3" key="1">
    <citation type="submission" date="2023-07" db="EMBL/GenBank/DDBJ databases">
        <title>Comparative genomics of wheat-associated soil bacteria to identify genetic determinants of phenazine resistance.</title>
        <authorList>
            <person name="Mouncey N."/>
        </authorList>
    </citation>
    <scope>NUCLEOTIDE SEQUENCE [LARGE SCALE GENOMIC DNA]</scope>
    <source>
        <strain evidence="2 3">W2I7</strain>
    </source>
</reference>
<evidence type="ECO:0000313" key="3">
    <source>
        <dbReference type="Proteomes" id="UP001239085"/>
    </source>
</evidence>
<sequence>MDLEDLLNELNSGRTITGDSPLHEIMHRTSQDAMRITGELNGGYHEPAEVRALLARLIGKPVDETVTVFPPFSPPTSGATSLSASGSSSTPDASSKTRVASPSATTASSATTS</sequence>
<dbReference type="Proteomes" id="UP001239085">
    <property type="component" value="Unassembled WGS sequence"/>
</dbReference>